<dbReference type="HOGENOM" id="CLU_125830_3_0_7"/>
<feature type="domain" description="Rubrerythrin diiron-binding" evidence="1">
    <location>
        <begin position="6"/>
        <end position="138"/>
    </location>
</feature>
<evidence type="ECO:0000259" key="1">
    <source>
        <dbReference type="Pfam" id="PF02915"/>
    </source>
</evidence>
<accession>B3E1W3</accession>
<dbReference type="PANTHER" id="PTHR33531:SF7">
    <property type="entry name" value="HYPOTHETICAL MEMBRANE PROTEIN, CONSERVED"/>
    <property type="match status" value="1"/>
</dbReference>
<dbReference type="Gene3D" id="1.20.1260.10">
    <property type="match status" value="1"/>
</dbReference>
<sequence length="159" mass="18773">MKLNECAIKMERETQSHYERLSNMVSNDELKRLFSLIASVKLEHINRLTALEEKSDETGKVDVDESLCSYSPYIGPWRLAEALKDDADGYRHLEQEEKSMIEFFEELGSRTEDDEVKKICRIQADKEREHLETLERIYSFVEEPRTYLEWGEFSNLKSL</sequence>
<dbReference type="AlphaFoldDB" id="B3E1W3"/>
<dbReference type="RefSeq" id="WP_012469952.1">
    <property type="nucleotide sequence ID" value="NC_010814.1"/>
</dbReference>
<dbReference type="EMBL" id="CP001089">
    <property type="protein sequence ID" value="ACD95613.1"/>
    <property type="molecule type" value="Genomic_DNA"/>
</dbReference>
<dbReference type="SUPFAM" id="SSF47240">
    <property type="entry name" value="Ferritin-like"/>
    <property type="match status" value="1"/>
</dbReference>
<keyword evidence="3" id="KW-1185">Reference proteome</keyword>
<dbReference type="KEGG" id="glo:Glov_1897"/>
<dbReference type="CDD" id="cd01045">
    <property type="entry name" value="Ferritin_like_AB"/>
    <property type="match status" value="1"/>
</dbReference>
<dbReference type="InterPro" id="IPR003251">
    <property type="entry name" value="Rr_diiron-bd_dom"/>
</dbReference>
<reference evidence="2 3" key="1">
    <citation type="submission" date="2008-05" db="EMBL/GenBank/DDBJ databases">
        <title>Complete sequence of chromosome of Geobacter lovleyi SZ.</title>
        <authorList>
            <consortium name="US DOE Joint Genome Institute"/>
            <person name="Lucas S."/>
            <person name="Copeland A."/>
            <person name="Lapidus A."/>
            <person name="Glavina del Rio T."/>
            <person name="Dalin E."/>
            <person name="Tice H."/>
            <person name="Bruce D."/>
            <person name="Goodwin L."/>
            <person name="Pitluck S."/>
            <person name="Chertkov O."/>
            <person name="Meincke L."/>
            <person name="Brettin T."/>
            <person name="Detter J.C."/>
            <person name="Han C."/>
            <person name="Tapia R."/>
            <person name="Kuske C.R."/>
            <person name="Schmutz J."/>
            <person name="Larimer F."/>
            <person name="Land M."/>
            <person name="Hauser L."/>
            <person name="Kyrpides N."/>
            <person name="Mikhailova N."/>
            <person name="Sung Y."/>
            <person name="Fletcher K.E."/>
            <person name="Ritalahti K.M."/>
            <person name="Loeffler F.E."/>
            <person name="Richardson P."/>
        </authorList>
    </citation>
    <scope>NUCLEOTIDE SEQUENCE [LARGE SCALE GENOMIC DNA]</scope>
    <source>
        <strain evidence="3">ATCC BAA-1151 / DSM 17278 / SZ</strain>
    </source>
</reference>
<dbReference type="eggNOG" id="COG1633">
    <property type="taxonomic scope" value="Bacteria"/>
</dbReference>
<dbReference type="InterPro" id="IPR012347">
    <property type="entry name" value="Ferritin-like"/>
</dbReference>
<gene>
    <name evidence="2" type="ordered locus">Glov_1897</name>
</gene>
<protein>
    <recommendedName>
        <fullName evidence="1">Rubrerythrin diiron-binding domain-containing protein</fullName>
    </recommendedName>
</protein>
<name>B3E1W3_TRIL1</name>
<dbReference type="GO" id="GO:0046872">
    <property type="term" value="F:metal ion binding"/>
    <property type="evidence" value="ECO:0007669"/>
    <property type="project" value="InterPro"/>
</dbReference>
<dbReference type="PANTHER" id="PTHR33531">
    <property type="entry name" value="RUBRERYTHRIN SUBFAMILY"/>
    <property type="match status" value="1"/>
</dbReference>
<dbReference type="Pfam" id="PF02915">
    <property type="entry name" value="Rubrerythrin"/>
    <property type="match status" value="1"/>
</dbReference>
<evidence type="ECO:0000313" key="2">
    <source>
        <dbReference type="EMBL" id="ACD95613.1"/>
    </source>
</evidence>
<dbReference type="GO" id="GO:0016491">
    <property type="term" value="F:oxidoreductase activity"/>
    <property type="evidence" value="ECO:0007669"/>
    <property type="project" value="InterPro"/>
</dbReference>
<evidence type="ECO:0000313" key="3">
    <source>
        <dbReference type="Proteomes" id="UP000002420"/>
    </source>
</evidence>
<organism evidence="2 3">
    <name type="scientific">Trichlorobacter lovleyi (strain ATCC BAA-1151 / DSM 17278 / SZ)</name>
    <name type="common">Geobacter lovleyi</name>
    <dbReference type="NCBI Taxonomy" id="398767"/>
    <lineage>
        <taxon>Bacteria</taxon>
        <taxon>Pseudomonadati</taxon>
        <taxon>Thermodesulfobacteriota</taxon>
        <taxon>Desulfuromonadia</taxon>
        <taxon>Geobacterales</taxon>
        <taxon>Geobacteraceae</taxon>
        <taxon>Trichlorobacter</taxon>
    </lineage>
</organism>
<dbReference type="InterPro" id="IPR009078">
    <property type="entry name" value="Ferritin-like_SF"/>
</dbReference>
<dbReference type="Proteomes" id="UP000002420">
    <property type="component" value="Chromosome"/>
</dbReference>
<proteinExistence type="predicted"/>